<evidence type="ECO:0000259" key="2">
    <source>
        <dbReference type="PROSITE" id="PS50112"/>
    </source>
</evidence>
<evidence type="ECO:0000313" key="4">
    <source>
        <dbReference type="Proteomes" id="UP000593846"/>
    </source>
</evidence>
<dbReference type="InterPro" id="IPR000014">
    <property type="entry name" value="PAS"/>
</dbReference>
<reference evidence="4" key="1">
    <citation type="submission" date="2020-10" db="EMBL/GenBank/DDBJ databases">
        <title>Genome-based taxonomic classification of the species Anabaenopsis elenkinii.</title>
        <authorList>
            <person name="Delbaje E."/>
            <person name="Andreote A.P.D."/>
            <person name="Pellegrinetti T.A."/>
            <person name="Cruz R.B."/>
            <person name="Branco L.H.Z."/>
            <person name="Fiore M.F."/>
        </authorList>
    </citation>
    <scope>NUCLEOTIDE SEQUENCE [LARGE SCALE GENOMIC DNA]</scope>
    <source>
        <strain evidence="4">CCIBt3563</strain>
    </source>
</reference>
<name>A0A7U3RZ18_9CYAN</name>
<dbReference type="PROSITE" id="PS50112">
    <property type="entry name" value="PAS"/>
    <property type="match status" value="1"/>
</dbReference>
<organism evidence="3 4">
    <name type="scientific">Anabaenopsis elenkinii CCIBt3563</name>
    <dbReference type="NCBI Taxonomy" id="2779889"/>
    <lineage>
        <taxon>Bacteria</taxon>
        <taxon>Bacillati</taxon>
        <taxon>Cyanobacteriota</taxon>
        <taxon>Cyanophyceae</taxon>
        <taxon>Nostocales</taxon>
        <taxon>Nodulariaceae</taxon>
        <taxon>Anabaenopsis</taxon>
    </lineage>
</organism>
<evidence type="ECO:0000256" key="1">
    <source>
        <dbReference type="SAM" id="Coils"/>
    </source>
</evidence>
<protein>
    <submittedName>
        <fullName evidence="3">AAA-like domain-containing protein</fullName>
    </submittedName>
</protein>
<dbReference type="AlphaFoldDB" id="A0A7U3RZ18"/>
<dbReference type="EMBL" id="CP063311">
    <property type="protein sequence ID" value="QOV21748.1"/>
    <property type="molecule type" value="Genomic_DNA"/>
</dbReference>
<evidence type="ECO:0000313" key="3">
    <source>
        <dbReference type="EMBL" id="QOV21748.1"/>
    </source>
</evidence>
<dbReference type="CDD" id="cd00130">
    <property type="entry name" value="PAS"/>
    <property type="match status" value="1"/>
</dbReference>
<keyword evidence="4" id="KW-1185">Reference proteome</keyword>
<dbReference type="Pfam" id="PF08447">
    <property type="entry name" value="PAS_3"/>
    <property type="match status" value="1"/>
</dbReference>
<dbReference type="NCBIfam" id="TIGR00229">
    <property type="entry name" value="sensory_box"/>
    <property type="match status" value="1"/>
</dbReference>
<dbReference type="Gene3D" id="3.40.50.300">
    <property type="entry name" value="P-loop containing nucleotide triphosphate hydrolases"/>
    <property type="match status" value="1"/>
</dbReference>
<dbReference type="InterPro" id="IPR035965">
    <property type="entry name" value="PAS-like_dom_sf"/>
</dbReference>
<dbReference type="RefSeq" id="WP_200987394.1">
    <property type="nucleotide sequence ID" value="NZ_CP063311.1"/>
</dbReference>
<dbReference type="InterPro" id="IPR013655">
    <property type="entry name" value="PAS_fold_3"/>
</dbReference>
<keyword evidence="1" id="KW-0175">Coiled coil</keyword>
<feature type="coiled-coil region" evidence="1">
    <location>
        <begin position="571"/>
        <end position="598"/>
    </location>
</feature>
<dbReference type="KEGG" id="aee:IM676_13555"/>
<dbReference type="Proteomes" id="UP000593846">
    <property type="component" value="Chromosome"/>
</dbReference>
<accession>A0A7U3RZ18</accession>
<gene>
    <name evidence="3" type="ORF">IM676_13555</name>
</gene>
<dbReference type="SUPFAM" id="SSF52540">
    <property type="entry name" value="P-loop containing nucleoside triphosphate hydrolases"/>
    <property type="match status" value="1"/>
</dbReference>
<dbReference type="Gene3D" id="3.30.450.20">
    <property type="entry name" value="PAS domain"/>
    <property type="match status" value="1"/>
</dbReference>
<feature type="domain" description="PAS" evidence="2">
    <location>
        <begin position="447"/>
        <end position="523"/>
    </location>
</feature>
<sequence length="650" mass="74700">MVKSCYQVGGSLPHNTPTYVRRQGDEELYNALLAGKFCYVFNARQMGKSSLRVRVQQQLQGLKYKCVYLDMTQLGCEEVTHQQWYRGVMLDLLRNLQLLDKLNLRAFWQTWEMLPIVQQFHLLIDEILAHIPETRIFIFVDEIDSILSLKFPVNDFFAFIRSCHEMRPDKPGYGRLTWALFGVVTPSELICDRSRTPFNIGHGIHLQDFHLQEVQPLLEGLQAIATDPQAILKAILFWTGGQPLLTQKLCQQVMLYPPAAIVPGREAELIAHIVRSHLIQNWESQDDPEHLRTIANRLVYDQERAGKLLTLYQQILTQGGIATDGSQEQIYLLLSGLVRKHQGQLQVKNPIYREIFNQEWITQQLNSLRPYSPMLTGWVASGKVDTSWLLRGKALGDAQEWVRNKNISTLDYEFLQASLEVKQQEIQQQLETERLQAVNARLVEEQRATQLKLLTDNITVGTYITIVQPDGTNHFTFVSDRWLEICGFSREEFMANQDLAIEVIHPEERQSLLDLNRTCIDHHLPFRWRGRLLSQDKITWVSIESNPRVFPDGSLVWEGVMIDITQGVEAQQQLSRVNAELEERVARRTEQLQLANQALSRATGLQSRLLWLVSLALFVSLGFTLAERISGSCTFGQYQPQLTTDCHGLE</sequence>
<dbReference type="SUPFAM" id="SSF55785">
    <property type="entry name" value="PYP-like sensor domain (PAS domain)"/>
    <property type="match status" value="1"/>
</dbReference>
<proteinExistence type="predicted"/>
<dbReference type="Pfam" id="PF14516">
    <property type="entry name" value="AAA_35"/>
    <property type="match status" value="1"/>
</dbReference>
<dbReference type="InterPro" id="IPR027417">
    <property type="entry name" value="P-loop_NTPase"/>
</dbReference>